<reference evidence="1" key="1">
    <citation type="submission" date="2023-05" db="EMBL/GenBank/DDBJ databases">
        <authorList>
            <consortium name="ELIXIR-Norway"/>
        </authorList>
    </citation>
    <scope>NUCLEOTIDE SEQUENCE</scope>
</reference>
<evidence type="ECO:0000313" key="1">
    <source>
        <dbReference type="EMBL" id="CAN0239037.1"/>
    </source>
</evidence>
<reference evidence="1" key="2">
    <citation type="submission" date="2025-03" db="EMBL/GenBank/DDBJ databases">
        <authorList>
            <consortium name="ELIXIR-Norway"/>
            <consortium name="Elixir Norway"/>
        </authorList>
    </citation>
    <scope>NUCLEOTIDE SEQUENCE</scope>
</reference>
<name>A0AC59Z546_RANTA</name>
<dbReference type="EMBL" id="OX596108">
    <property type="protein sequence ID" value="CAN0239037.1"/>
    <property type="molecule type" value="Genomic_DNA"/>
</dbReference>
<evidence type="ECO:0000313" key="2">
    <source>
        <dbReference type="Proteomes" id="UP001162501"/>
    </source>
</evidence>
<organism evidence="1 2">
    <name type="scientific">Rangifer tarandus platyrhynchus</name>
    <name type="common">Svalbard reindeer</name>
    <dbReference type="NCBI Taxonomy" id="3082113"/>
    <lineage>
        <taxon>Eukaryota</taxon>
        <taxon>Metazoa</taxon>
        <taxon>Chordata</taxon>
        <taxon>Craniata</taxon>
        <taxon>Vertebrata</taxon>
        <taxon>Euteleostomi</taxon>
        <taxon>Mammalia</taxon>
        <taxon>Eutheria</taxon>
        <taxon>Laurasiatheria</taxon>
        <taxon>Artiodactyla</taxon>
        <taxon>Ruminantia</taxon>
        <taxon>Pecora</taxon>
        <taxon>Cervidae</taxon>
        <taxon>Odocoileinae</taxon>
        <taxon>Rangifer</taxon>
    </lineage>
</organism>
<sequence length="105" mass="11636">MREDSSRAGVTPEGSLAQPYLDQKAGRPLSVLESALLQQLGRLKLKEVKQHDQSHTARKWFKWPTCGAGVFYCLSKISFFWLHHLACGILVPQPGIEPCSGGEES</sequence>
<proteinExistence type="predicted"/>
<dbReference type="Proteomes" id="UP001162501">
    <property type="component" value="Chromosome 24"/>
</dbReference>
<gene>
    <name evidence="1" type="ORF">MRATA1EN22A_LOCUS14155</name>
</gene>
<accession>A0AC59Z546</accession>
<protein>
    <submittedName>
        <fullName evidence="1">Uncharacterized protein</fullName>
    </submittedName>
</protein>